<dbReference type="Proteomes" id="UP001597267">
    <property type="component" value="Unassembled WGS sequence"/>
</dbReference>
<dbReference type="EMBL" id="JBHTOP010000026">
    <property type="protein sequence ID" value="MFD1672679.1"/>
    <property type="molecule type" value="Genomic_DNA"/>
</dbReference>
<gene>
    <name evidence="2" type="ORF">ACFQ5M_11245</name>
</gene>
<evidence type="ECO:0000256" key="1">
    <source>
        <dbReference type="SAM" id="Phobius"/>
    </source>
</evidence>
<dbReference type="PANTHER" id="PTHR37305">
    <property type="entry name" value="INTEGRAL MEMBRANE PROTEIN-RELATED"/>
    <property type="match status" value="1"/>
</dbReference>
<accession>A0ABW4J9F4</accession>
<feature type="transmembrane region" description="Helical" evidence="1">
    <location>
        <begin position="20"/>
        <end position="38"/>
    </location>
</feature>
<comment type="caution">
    <text evidence="2">The sequence shown here is derived from an EMBL/GenBank/DDBJ whole genome shotgun (WGS) entry which is preliminary data.</text>
</comment>
<reference evidence="3" key="1">
    <citation type="journal article" date="2019" name="Int. J. Syst. Evol. Microbiol.">
        <title>The Global Catalogue of Microorganisms (GCM) 10K type strain sequencing project: providing services to taxonomists for standard genome sequencing and annotation.</title>
        <authorList>
            <consortium name="The Broad Institute Genomics Platform"/>
            <consortium name="The Broad Institute Genome Sequencing Center for Infectious Disease"/>
            <person name="Wu L."/>
            <person name="Ma J."/>
        </authorList>
    </citation>
    <scope>NUCLEOTIDE SEQUENCE [LARGE SCALE GENOMIC DNA]</scope>
    <source>
        <strain evidence="3">CCM 8896</strain>
    </source>
</reference>
<keyword evidence="3" id="KW-1185">Reference proteome</keyword>
<evidence type="ECO:0000313" key="3">
    <source>
        <dbReference type="Proteomes" id="UP001597267"/>
    </source>
</evidence>
<keyword evidence="1" id="KW-1133">Transmembrane helix</keyword>
<proteinExistence type="predicted"/>
<organism evidence="2 3">
    <name type="scientific">Agrilactobacillus yilanensis</name>
    <dbReference type="NCBI Taxonomy" id="2485997"/>
    <lineage>
        <taxon>Bacteria</taxon>
        <taxon>Bacillati</taxon>
        <taxon>Bacillota</taxon>
        <taxon>Bacilli</taxon>
        <taxon>Lactobacillales</taxon>
        <taxon>Lactobacillaceae</taxon>
        <taxon>Agrilactobacillus</taxon>
    </lineage>
</organism>
<evidence type="ECO:0000313" key="2">
    <source>
        <dbReference type="EMBL" id="MFD1672679.1"/>
    </source>
</evidence>
<protein>
    <submittedName>
        <fullName evidence="2">ABC transporter permease</fullName>
    </submittedName>
</protein>
<feature type="transmembrane region" description="Helical" evidence="1">
    <location>
        <begin position="67"/>
        <end position="87"/>
    </location>
</feature>
<sequence length="251" mass="28623">MITIAFIKKEIMETWRTRKILILVIVFFIFGILNPLTAKLTPELLKMSLKTTIPFPDPTSLDSWLQFYKNISQMGLYLFAIIFSGTMSHELAKGSLTNLLTKGLQRRVVIFSKGFVLFGQWLLSIGLCFIVTLGYTHYYFPDNKSPHIWLALWPLFIFGLLLVSLLLFTSTMINNNFGGLLGTVIVMIIFNLINLYKGAVNYNPISLVSKNLTIVKDDTKFFDLWPSMCITVGLAIGLLYLTVKLFDRKKL</sequence>
<feature type="transmembrane region" description="Helical" evidence="1">
    <location>
        <begin position="177"/>
        <end position="196"/>
    </location>
</feature>
<dbReference type="PANTHER" id="PTHR37305:SF1">
    <property type="entry name" value="MEMBRANE PROTEIN"/>
    <property type="match status" value="1"/>
</dbReference>
<feature type="transmembrane region" description="Helical" evidence="1">
    <location>
        <begin position="108"/>
        <end position="135"/>
    </location>
</feature>
<feature type="transmembrane region" description="Helical" evidence="1">
    <location>
        <begin position="224"/>
        <end position="243"/>
    </location>
</feature>
<keyword evidence="1" id="KW-0812">Transmembrane</keyword>
<keyword evidence="1" id="KW-0472">Membrane</keyword>
<feature type="transmembrane region" description="Helical" evidence="1">
    <location>
        <begin position="147"/>
        <end position="168"/>
    </location>
</feature>
<dbReference type="RefSeq" id="WP_225423619.1">
    <property type="nucleotide sequence ID" value="NZ_JBHTOP010000026.1"/>
</dbReference>
<name>A0ABW4J9F4_9LACO</name>